<keyword evidence="4" id="KW-1185">Reference proteome</keyword>
<evidence type="ECO:0000259" key="2">
    <source>
        <dbReference type="Pfam" id="PF10328"/>
    </source>
</evidence>
<dbReference type="EMBL" id="JAUCMV010000002">
    <property type="protein sequence ID" value="KAK0421184.1"/>
    <property type="molecule type" value="Genomic_DNA"/>
</dbReference>
<keyword evidence="1" id="KW-1133">Transmembrane helix</keyword>
<dbReference type="InterPro" id="IPR019430">
    <property type="entry name" value="7TM_GPCR_serpentine_rcpt_Srx"/>
</dbReference>
<comment type="caution">
    <text evidence="3">The sequence shown here is derived from an EMBL/GenBank/DDBJ whole genome shotgun (WGS) entry which is preliminary data.</text>
</comment>
<organism evidence="3 4">
    <name type="scientific">Steinernema hermaphroditum</name>
    <dbReference type="NCBI Taxonomy" id="289476"/>
    <lineage>
        <taxon>Eukaryota</taxon>
        <taxon>Metazoa</taxon>
        <taxon>Ecdysozoa</taxon>
        <taxon>Nematoda</taxon>
        <taxon>Chromadorea</taxon>
        <taxon>Rhabditida</taxon>
        <taxon>Tylenchina</taxon>
        <taxon>Panagrolaimomorpha</taxon>
        <taxon>Strongyloidoidea</taxon>
        <taxon>Steinernematidae</taxon>
        <taxon>Steinernema</taxon>
    </lineage>
</organism>
<feature type="transmembrane region" description="Helical" evidence="1">
    <location>
        <begin position="20"/>
        <end position="41"/>
    </location>
</feature>
<accession>A0AA39IDC7</accession>
<feature type="transmembrane region" description="Helical" evidence="1">
    <location>
        <begin position="62"/>
        <end position="84"/>
    </location>
</feature>
<name>A0AA39IDC7_9BILA</name>
<protein>
    <recommendedName>
        <fullName evidence="2">7TM GPCR serpentine receptor class x (Srx) domain-containing protein</fullName>
    </recommendedName>
</protein>
<dbReference type="AlphaFoldDB" id="A0AA39IDC7"/>
<gene>
    <name evidence="3" type="ORF">QR680_015097</name>
</gene>
<dbReference type="Pfam" id="PF10328">
    <property type="entry name" value="7TM_GPCR_Srx"/>
    <property type="match status" value="1"/>
</dbReference>
<dbReference type="Proteomes" id="UP001175271">
    <property type="component" value="Unassembled WGS sequence"/>
</dbReference>
<evidence type="ECO:0000313" key="4">
    <source>
        <dbReference type="Proteomes" id="UP001175271"/>
    </source>
</evidence>
<keyword evidence="1" id="KW-0472">Membrane</keyword>
<sequence length="139" mass="15349">MVGDCCPFSQPKDINPVVGIMAWTVDFFFAFESCIMVQSVSANRMIAVCFPSSYNCIFTKRVTTNLIIVTWIAAAFVISLYYGIPYFPSSRLALVLFNPEVHEFLGINFWSLKKKTPDVIPTSTSGTAGALTVSSKIDI</sequence>
<dbReference type="SUPFAM" id="SSF81321">
    <property type="entry name" value="Family A G protein-coupled receptor-like"/>
    <property type="match status" value="1"/>
</dbReference>
<reference evidence="3" key="1">
    <citation type="submission" date="2023-06" db="EMBL/GenBank/DDBJ databases">
        <title>Genomic analysis of the entomopathogenic nematode Steinernema hermaphroditum.</title>
        <authorList>
            <person name="Schwarz E.M."/>
            <person name="Heppert J.K."/>
            <person name="Baniya A."/>
            <person name="Schwartz H.T."/>
            <person name="Tan C.-H."/>
            <person name="Antoshechkin I."/>
            <person name="Sternberg P.W."/>
            <person name="Goodrich-Blair H."/>
            <person name="Dillman A.R."/>
        </authorList>
    </citation>
    <scope>NUCLEOTIDE SEQUENCE</scope>
    <source>
        <strain evidence="3">PS9179</strain>
        <tissue evidence="3">Whole animal</tissue>
    </source>
</reference>
<keyword evidence="1" id="KW-0812">Transmembrane</keyword>
<feature type="domain" description="7TM GPCR serpentine receptor class x (Srx)" evidence="2">
    <location>
        <begin position="36"/>
        <end position="82"/>
    </location>
</feature>
<proteinExistence type="predicted"/>
<dbReference type="Gene3D" id="1.20.1070.10">
    <property type="entry name" value="Rhodopsin 7-helix transmembrane proteins"/>
    <property type="match status" value="1"/>
</dbReference>
<evidence type="ECO:0000313" key="3">
    <source>
        <dbReference type="EMBL" id="KAK0421184.1"/>
    </source>
</evidence>
<evidence type="ECO:0000256" key="1">
    <source>
        <dbReference type="SAM" id="Phobius"/>
    </source>
</evidence>